<proteinExistence type="predicted"/>
<keyword evidence="2" id="KW-1185">Reference proteome</keyword>
<reference evidence="1" key="2">
    <citation type="submission" date="2025-08" db="UniProtKB">
        <authorList>
            <consortium name="Ensembl"/>
        </authorList>
    </citation>
    <scope>IDENTIFICATION</scope>
</reference>
<dbReference type="Gene3D" id="3.10.50.10">
    <property type="match status" value="1"/>
</dbReference>
<evidence type="ECO:0000313" key="2">
    <source>
        <dbReference type="Proteomes" id="UP000694520"/>
    </source>
</evidence>
<sequence>MDDSASKDASMPVLPRYIQIPKEHGPKIMWDSQVAEHFKNGRRHVVLYPSLKSLKVRLEEVRKLSIHLGAGPGLDHFYSVL</sequence>
<dbReference type="GeneTree" id="ENSGT00950000185424"/>
<organism evidence="1 2">
    <name type="scientific">Bos mutus grunniens</name>
    <name type="common">Wild yak</name>
    <name type="synonym">Bos grunniens</name>
    <dbReference type="NCBI Taxonomy" id="30521"/>
    <lineage>
        <taxon>Eukaryota</taxon>
        <taxon>Metazoa</taxon>
        <taxon>Chordata</taxon>
        <taxon>Craniata</taxon>
        <taxon>Vertebrata</taxon>
        <taxon>Euteleostomi</taxon>
        <taxon>Mammalia</taxon>
        <taxon>Eutheria</taxon>
        <taxon>Laurasiatheria</taxon>
        <taxon>Artiodactyla</taxon>
        <taxon>Ruminantia</taxon>
        <taxon>Pecora</taxon>
        <taxon>Bovidae</taxon>
        <taxon>Bovinae</taxon>
        <taxon>Bos</taxon>
    </lineage>
</organism>
<dbReference type="AlphaFoldDB" id="A0A8B9YGP4"/>
<dbReference type="Ensembl" id="ENSBGRT00000042099.1">
    <property type="protein sequence ID" value="ENSBGRP00000036381.1"/>
    <property type="gene ID" value="ENSBGRG00000022805.1"/>
</dbReference>
<name>A0A8B9YGP4_BOSMU</name>
<dbReference type="InterPro" id="IPR029070">
    <property type="entry name" value="Chitinase_insertion_sf"/>
</dbReference>
<reference evidence="1" key="1">
    <citation type="submission" date="2019-05" db="EMBL/GenBank/DDBJ databases">
        <authorList>
            <person name="Zhang S."/>
            <person name="Liu J."/>
        </authorList>
    </citation>
    <scope>NUCLEOTIDE SEQUENCE [LARGE SCALE GENOMIC DNA]</scope>
</reference>
<accession>A0A8B9YGP4</accession>
<evidence type="ECO:0000313" key="1">
    <source>
        <dbReference type="Ensembl" id="ENSBGRP00000036381.1"/>
    </source>
</evidence>
<dbReference type="Proteomes" id="UP000694520">
    <property type="component" value="Chromosome 10"/>
</dbReference>
<protein>
    <submittedName>
        <fullName evidence="1">Uncharacterized protein</fullName>
    </submittedName>
</protein>
<reference evidence="1" key="3">
    <citation type="submission" date="2025-09" db="UniProtKB">
        <authorList>
            <consortium name="Ensembl"/>
        </authorList>
    </citation>
    <scope>IDENTIFICATION</scope>
</reference>